<evidence type="ECO:0000313" key="5">
    <source>
        <dbReference type="WBParaSite" id="L893_g2512.t1"/>
    </source>
</evidence>
<dbReference type="PROSITE" id="PS50015">
    <property type="entry name" value="SAP_B"/>
    <property type="match status" value="1"/>
</dbReference>
<dbReference type="WBParaSite" id="L893_g2512.t1">
    <property type="protein sequence ID" value="L893_g2512.t1"/>
    <property type="gene ID" value="L893_g2512"/>
</dbReference>
<dbReference type="Gene3D" id="1.10.225.10">
    <property type="entry name" value="Saposin-like"/>
    <property type="match status" value="1"/>
</dbReference>
<keyword evidence="1" id="KW-1015">Disulfide bond</keyword>
<feature type="chain" id="PRO_5009313287" evidence="2">
    <location>
        <begin position="25"/>
        <end position="108"/>
    </location>
</feature>
<name>A0A1I7ZDL8_9BILA</name>
<organism evidence="4 5">
    <name type="scientific">Steinernema glaseri</name>
    <dbReference type="NCBI Taxonomy" id="37863"/>
    <lineage>
        <taxon>Eukaryota</taxon>
        <taxon>Metazoa</taxon>
        <taxon>Ecdysozoa</taxon>
        <taxon>Nematoda</taxon>
        <taxon>Chromadorea</taxon>
        <taxon>Rhabditida</taxon>
        <taxon>Tylenchina</taxon>
        <taxon>Panagrolaimomorpha</taxon>
        <taxon>Strongyloidoidea</taxon>
        <taxon>Steinernematidae</taxon>
        <taxon>Steinernema</taxon>
    </lineage>
</organism>
<feature type="domain" description="Saposin B-type" evidence="3">
    <location>
        <begin position="25"/>
        <end position="108"/>
    </location>
</feature>
<proteinExistence type="predicted"/>
<dbReference type="InterPro" id="IPR011001">
    <property type="entry name" value="Saposin-like"/>
</dbReference>
<accession>A0A1I7ZDL8</accession>
<reference evidence="5" key="1">
    <citation type="submission" date="2016-11" db="UniProtKB">
        <authorList>
            <consortium name="WormBaseParasite"/>
        </authorList>
    </citation>
    <scope>IDENTIFICATION</scope>
</reference>
<dbReference type="AlphaFoldDB" id="A0A1I7ZDL8"/>
<keyword evidence="4" id="KW-1185">Reference proteome</keyword>
<feature type="signal peptide" evidence="2">
    <location>
        <begin position="1"/>
        <end position="24"/>
    </location>
</feature>
<keyword evidence="2" id="KW-0732">Signal</keyword>
<evidence type="ECO:0000256" key="2">
    <source>
        <dbReference type="SAM" id="SignalP"/>
    </source>
</evidence>
<evidence type="ECO:0000256" key="1">
    <source>
        <dbReference type="ARBA" id="ARBA00023157"/>
    </source>
</evidence>
<sequence>MLIRALLTMLVLLFAFSLLYSASADHPSCVLCKQIIGAAYAHDVQNYVNDVTKFEKYWSEECTFLRMQIDPALGNYCFWLYRTNQAELMKEFFERIPAANICSNLKQC</sequence>
<dbReference type="InterPro" id="IPR008139">
    <property type="entry name" value="SaposinB_dom"/>
</dbReference>
<dbReference type="SUPFAM" id="SSF47862">
    <property type="entry name" value="Saposin"/>
    <property type="match status" value="1"/>
</dbReference>
<evidence type="ECO:0000313" key="4">
    <source>
        <dbReference type="Proteomes" id="UP000095287"/>
    </source>
</evidence>
<evidence type="ECO:0000259" key="3">
    <source>
        <dbReference type="PROSITE" id="PS50015"/>
    </source>
</evidence>
<protein>
    <submittedName>
        <fullName evidence="5">Saposin B-type domain-containing protein</fullName>
    </submittedName>
</protein>
<dbReference type="Proteomes" id="UP000095287">
    <property type="component" value="Unplaced"/>
</dbReference>